<dbReference type="AlphaFoldDB" id="A0A7R9A1D2"/>
<name>A0A7R9A1D2_9CRUS</name>
<dbReference type="InterPro" id="IPR009060">
    <property type="entry name" value="UBA-like_sf"/>
</dbReference>
<evidence type="ECO:0000256" key="7">
    <source>
        <dbReference type="ARBA" id="ARBA00074288"/>
    </source>
</evidence>
<dbReference type="Pfam" id="PF22562">
    <property type="entry name" value="UBA_7"/>
    <property type="match status" value="1"/>
</dbReference>
<gene>
    <name evidence="9" type="ORF">DSTB1V02_LOCUS3966</name>
</gene>
<dbReference type="EMBL" id="CAJPEV010000551">
    <property type="protein sequence ID" value="CAG0886404.1"/>
    <property type="molecule type" value="Genomic_DNA"/>
</dbReference>
<comment type="catalytic activity">
    <reaction evidence="4">
        <text>20-hydroxyecdysone 22-phosphate + H2O = 20-hydroxyecdysone + phosphate</text>
        <dbReference type="Rhea" id="RHEA:63580"/>
        <dbReference type="ChEBI" id="CHEBI:15377"/>
        <dbReference type="ChEBI" id="CHEBI:16587"/>
        <dbReference type="ChEBI" id="CHEBI:43474"/>
        <dbReference type="ChEBI" id="CHEBI:147382"/>
    </reaction>
</comment>
<evidence type="ECO:0000256" key="3">
    <source>
        <dbReference type="ARBA" id="ARBA00022490"/>
    </source>
</evidence>
<dbReference type="SUPFAM" id="SSF46934">
    <property type="entry name" value="UBA-like"/>
    <property type="match status" value="1"/>
</dbReference>
<dbReference type="CDD" id="cd14301">
    <property type="entry name" value="UBA_UBS3B"/>
    <property type="match status" value="1"/>
</dbReference>
<accession>A0A7R9A1D2</accession>
<protein>
    <recommendedName>
        <fullName evidence="7">Ecdysteroid-phosphate phosphatase</fullName>
    </recommendedName>
</protein>
<dbReference type="PROSITE" id="PS50030">
    <property type="entry name" value="UBA"/>
    <property type="match status" value="1"/>
</dbReference>
<evidence type="ECO:0000313" key="10">
    <source>
        <dbReference type="Proteomes" id="UP000677054"/>
    </source>
</evidence>
<proteinExistence type="predicted"/>
<dbReference type="Proteomes" id="UP000677054">
    <property type="component" value="Unassembled WGS sequence"/>
</dbReference>
<dbReference type="EMBL" id="LR900068">
    <property type="protein sequence ID" value="CAD7244062.1"/>
    <property type="molecule type" value="Genomic_DNA"/>
</dbReference>
<evidence type="ECO:0000256" key="6">
    <source>
        <dbReference type="ARBA" id="ARBA00052011"/>
    </source>
</evidence>
<sequence>MAALPPPRKFPASKKATRQILTSTELLLQMGFPKNRVERAIAATGDRGVQLASDWLLAHVFDPSIDEEKPREYILYLCPTGSLLDQIQIFFEKSLQQCGWNGAHNYLPHITLSSYFPVADCSVEHLMKGFHDVIRRVQSEFPDDLILEPYISPNFMGYFVNEKQADVLRKISKEFIKEFKTL</sequence>
<organism evidence="9">
    <name type="scientific">Darwinula stevensoni</name>
    <dbReference type="NCBI Taxonomy" id="69355"/>
    <lineage>
        <taxon>Eukaryota</taxon>
        <taxon>Metazoa</taxon>
        <taxon>Ecdysozoa</taxon>
        <taxon>Arthropoda</taxon>
        <taxon>Crustacea</taxon>
        <taxon>Oligostraca</taxon>
        <taxon>Ostracoda</taxon>
        <taxon>Podocopa</taxon>
        <taxon>Podocopida</taxon>
        <taxon>Darwinulocopina</taxon>
        <taxon>Darwinuloidea</taxon>
        <taxon>Darwinulidae</taxon>
        <taxon>Darwinula</taxon>
    </lineage>
</organism>
<feature type="domain" description="UBA" evidence="8">
    <location>
        <begin position="15"/>
        <end position="59"/>
    </location>
</feature>
<dbReference type="Gene3D" id="1.10.8.10">
    <property type="entry name" value="DNA helicase RuvA subunit, C-terminal domain"/>
    <property type="match status" value="1"/>
</dbReference>
<dbReference type="GO" id="GO:0005737">
    <property type="term" value="C:cytoplasm"/>
    <property type="evidence" value="ECO:0007669"/>
    <property type="project" value="UniProtKB-SubCell"/>
</dbReference>
<dbReference type="FunFam" id="1.10.8.10:FF:000053">
    <property type="entry name" value="Ubiquitin-associated and SH3 domain-containing, A"/>
    <property type="match status" value="1"/>
</dbReference>
<evidence type="ECO:0000313" key="9">
    <source>
        <dbReference type="EMBL" id="CAD7244062.1"/>
    </source>
</evidence>
<dbReference type="GO" id="GO:0102531">
    <property type="term" value="F:ecdysteroid-phosphate phosphatase activity"/>
    <property type="evidence" value="ECO:0007669"/>
    <property type="project" value="UniProtKB-ARBA"/>
</dbReference>
<evidence type="ECO:0000256" key="2">
    <source>
        <dbReference type="ARBA" id="ARBA00022443"/>
    </source>
</evidence>
<reference evidence="9" key="1">
    <citation type="submission" date="2020-11" db="EMBL/GenBank/DDBJ databases">
        <authorList>
            <person name="Tran Van P."/>
        </authorList>
    </citation>
    <scope>NUCLEOTIDE SEQUENCE</scope>
</reference>
<evidence type="ECO:0000259" key="8">
    <source>
        <dbReference type="PROSITE" id="PS50030"/>
    </source>
</evidence>
<evidence type="ECO:0000256" key="1">
    <source>
        <dbReference type="ARBA" id="ARBA00004496"/>
    </source>
</evidence>
<comment type="catalytic activity">
    <reaction evidence="5">
        <text>2-deoxyecdysone 22-phosphate + H2O = 2-deoxyecdysone + phosphate</text>
        <dbReference type="Rhea" id="RHEA:63584"/>
        <dbReference type="ChEBI" id="CHEBI:15377"/>
        <dbReference type="ChEBI" id="CHEBI:19566"/>
        <dbReference type="ChEBI" id="CHEBI:43474"/>
        <dbReference type="ChEBI" id="CHEBI:147386"/>
    </reaction>
</comment>
<evidence type="ECO:0000256" key="5">
    <source>
        <dbReference type="ARBA" id="ARBA00051991"/>
    </source>
</evidence>
<evidence type="ECO:0000256" key="4">
    <source>
        <dbReference type="ARBA" id="ARBA00050567"/>
    </source>
</evidence>
<keyword evidence="10" id="KW-1185">Reference proteome</keyword>
<keyword evidence="3" id="KW-0963">Cytoplasm</keyword>
<dbReference type="InterPro" id="IPR015940">
    <property type="entry name" value="UBA"/>
</dbReference>
<dbReference type="OrthoDB" id="414418at2759"/>
<comment type="catalytic activity">
    <reaction evidence="6">
        <text>ecdysone 22-phosphate + H2O = ecdysone + phosphate</text>
        <dbReference type="Rhea" id="RHEA:63576"/>
        <dbReference type="ChEBI" id="CHEBI:15377"/>
        <dbReference type="ChEBI" id="CHEBI:16688"/>
        <dbReference type="ChEBI" id="CHEBI:43474"/>
        <dbReference type="ChEBI" id="CHEBI:147380"/>
    </reaction>
</comment>
<comment type="subcellular location">
    <subcellularLocation>
        <location evidence="1">Cytoplasm</location>
    </subcellularLocation>
</comment>
<keyword evidence="2" id="KW-0728">SH3 domain</keyword>